<feature type="domain" description="NADP-dependent oxidoreductase" evidence="2">
    <location>
        <begin position="15"/>
        <end position="340"/>
    </location>
</feature>
<keyword evidence="4" id="KW-1185">Reference proteome</keyword>
<dbReference type="SUPFAM" id="SSF51430">
    <property type="entry name" value="NAD(P)-linked oxidoreductase"/>
    <property type="match status" value="1"/>
</dbReference>
<dbReference type="InterPro" id="IPR050523">
    <property type="entry name" value="AKR_Detox_Biosynth"/>
</dbReference>
<dbReference type="GO" id="GO:0016491">
    <property type="term" value="F:oxidoreductase activity"/>
    <property type="evidence" value="ECO:0007669"/>
    <property type="project" value="UniProtKB-KW"/>
</dbReference>
<dbReference type="InterPro" id="IPR023210">
    <property type="entry name" value="NADP_OxRdtase_dom"/>
</dbReference>
<dbReference type="AlphaFoldDB" id="A0AAE3NNM6"/>
<dbReference type="PANTHER" id="PTHR43364">
    <property type="entry name" value="NADH-SPECIFIC METHYLGLYOXAL REDUCTASE-RELATED"/>
    <property type="match status" value="1"/>
</dbReference>
<evidence type="ECO:0000313" key="3">
    <source>
        <dbReference type="EMBL" id="MDF0599157.1"/>
    </source>
</evidence>
<name>A0AAE3NNM6_9RHOB</name>
<organism evidence="3 4">
    <name type="scientific">Psychromarinibacter sediminicola</name>
    <dbReference type="NCBI Taxonomy" id="3033385"/>
    <lineage>
        <taxon>Bacteria</taxon>
        <taxon>Pseudomonadati</taxon>
        <taxon>Pseudomonadota</taxon>
        <taxon>Alphaproteobacteria</taxon>
        <taxon>Rhodobacterales</taxon>
        <taxon>Paracoccaceae</taxon>
        <taxon>Psychromarinibacter</taxon>
    </lineage>
</organism>
<proteinExistence type="predicted"/>
<protein>
    <submittedName>
        <fullName evidence="3">Aldo/keto reductase</fullName>
    </submittedName>
</protein>
<gene>
    <name evidence="3" type="ORF">P1J78_00300</name>
</gene>
<comment type="caution">
    <text evidence="3">The sequence shown here is derived from an EMBL/GenBank/DDBJ whole genome shotgun (WGS) entry which is preliminary data.</text>
</comment>
<reference evidence="3" key="1">
    <citation type="submission" date="2023-03" db="EMBL/GenBank/DDBJ databases">
        <title>Multiphase analysis and comparison of six strains from genera Psychromarinibacter, Lutimaribacter, and Maritimibacter, including a novel species: Psychromarinibacter sediminicola sp. nov.</title>
        <authorList>
            <person name="Wang Y.-H."/>
            <person name="Ye M.-Q."/>
            <person name="Du Z.-J."/>
        </authorList>
    </citation>
    <scope>NUCLEOTIDE SEQUENCE</scope>
    <source>
        <strain evidence="3">C21-152</strain>
    </source>
</reference>
<dbReference type="Proteomes" id="UP001220964">
    <property type="component" value="Unassembled WGS sequence"/>
</dbReference>
<dbReference type="PANTHER" id="PTHR43364:SF4">
    <property type="entry name" value="NAD(P)-LINKED OXIDOREDUCTASE SUPERFAMILY PROTEIN"/>
    <property type="match status" value="1"/>
</dbReference>
<accession>A0AAE3NNM6</accession>
<evidence type="ECO:0000256" key="1">
    <source>
        <dbReference type="ARBA" id="ARBA00023002"/>
    </source>
</evidence>
<dbReference type="Gene3D" id="3.20.20.100">
    <property type="entry name" value="NADP-dependent oxidoreductase domain"/>
    <property type="match status" value="1"/>
</dbReference>
<evidence type="ECO:0000313" key="4">
    <source>
        <dbReference type="Proteomes" id="UP001220964"/>
    </source>
</evidence>
<sequence>MDKITLGRSDLTVTRLCLGTMGWGSRNTEDEAHAQLDRAHAAGLTFLDTAEVYPTYPVKPETVGRTEEILGTWFARTGRRDDMVLATKVSAPRQKAARNGEGYSAAVLPKTVDGSLRRLQTDVIDLYQTHFPTRPIYHMRANWRWNPAPFDIAAVEAEMVDVLEGMDALIRAGKIRHWGLSNETAWGTATWLRLADANGLPRPVSVQNEYSLLCRLADTDLAELCVAETVPLLPFSPLGMGLLSDKYAPEVTPENTRRSVEATLNGRINPKVWPAVEAYTAIAARHGLDPCAMALAWTLTRPMVAAPIFGASSVAQLDVALTAAELELSDEVLEEIDEANRQHPIPF</sequence>
<evidence type="ECO:0000259" key="2">
    <source>
        <dbReference type="Pfam" id="PF00248"/>
    </source>
</evidence>
<dbReference type="InterPro" id="IPR036812">
    <property type="entry name" value="NAD(P)_OxRdtase_dom_sf"/>
</dbReference>
<dbReference type="EMBL" id="JARGYC010000001">
    <property type="protein sequence ID" value="MDF0599157.1"/>
    <property type="molecule type" value="Genomic_DNA"/>
</dbReference>
<keyword evidence="1" id="KW-0560">Oxidoreductase</keyword>
<dbReference type="Pfam" id="PF00248">
    <property type="entry name" value="Aldo_ket_red"/>
    <property type="match status" value="1"/>
</dbReference>
<dbReference type="RefSeq" id="WP_275565307.1">
    <property type="nucleotide sequence ID" value="NZ_JARGYC010000001.1"/>
</dbReference>